<organism evidence="1 2">
    <name type="scientific">Desulfofarcimen acetoxidans (strain ATCC 49208 / DSM 771 / KCTC 5769 / VKM B-1644 / 5575)</name>
    <name type="common">Desulfotomaculum acetoxidans</name>
    <dbReference type="NCBI Taxonomy" id="485916"/>
    <lineage>
        <taxon>Bacteria</taxon>
        <taxon>Bacillati</taxon>
        <taxon>Bacillota</taxon>
        <taxon>Clostridia</taxon>
        <taxon>Eubacteriales</taxon>
        <taxon>Peptococcaceae</taxon>
        <taxon>Desulfofarcimen</taxon>
    </lineage>
</organism>
<sequence length="37" mass="4641">MVDYVVLTLLVQYKFALYYTITYPHLYYKHNFLEHKI</sequence>
<dbReference type="Proteomes" id="UP000002217">
    <property type="component" value="Chromosome"/>
</dbReference>
<reference evidence="1 2" key="1">
    <citation type="journal article" date="2009" name="Stand. Genomic Sci.">
        <title>Complete genome sequence of Desulfotomaculum acetoxidans type strain (5575).</title>
        <authorList>
            <person name="Spring S."/>
            <person name="Lapidus A."/>
            <person name="Schroder M."/>
            <person name="Gleim D."/>
            <person name="Sims D."/>
            <person name="Meincke L."/>
            <person name="Glavina Del Rio T."/>
            <person name="Tice H."/>
            <person name="Copeland A."/>
            <person name="Cheng J.F."/>
            <person name="Lucas S."/>
            <person name="Chen F."/>
            <person name="Nolan M."/>
            <person name="Bruce D."/>
            <person name="Goodwin L."/>
            <person name="Pitluck S."/>
            <person name="Ivanova N."/>
            <person name="Mavromatis K."/>
            <person name="Mikhailova N."/>
            <person name="Pati A."/>
            <person name="Chen A."/>
            <person name="Palaniappan K."/>
            <person name="Land M."/>
            <person name="Hauser L."/>
            <person name="Chang Y.J."/>
            <person name="Jeffries C.D."/>
            <person name="Chain P."/>
            <person name="Saunders E."/>
            <person name="Brettin T."/>
            <person name="Detter J.C."/>
            <person name="Goker M."/>
            <person name="Bristow J."/>
            <person name="Eisen J.A."/>
            <person name="Markowitz V."/>
            <person name="Hugenholtz P."/>
            <person name="Kyrpides N.C."/>
            <person name="Klenk H.P."/>
            <person name="Han C."/>
        </authorList>
    </citation>
    <scope>NUCLEOTIDE SEQUENCE [LARGE SCALE GENOMIC DNA]</scope>
    <source>
        <strain evidence="2">ATCC 49208 / DSM 771 / VKM B-1644</strain>
    </source>
</reference>
<dbReference type="EMBL" id="CP001720">
    <property type="protein sequence ID" value="ACV63497.1"/>
    <property type="molecule type" value="Genomic_DNA"/>
</dbReference>
<name>C8W1M6_DESAS</name>
<protein>
    <submittedName>
        <fullName evidence="1">Uncharacterized protein</fullName>
    </submittedName>
</protein>
<proteinExistence type="predicted"/>
<dbReference type="AlphaFoldDB" id="C8W1M6"/>
<keyword evidence="2" id="KW-1185">Reference proteome</keyword>
<evidence type="ECO:0000313" key="1">
    <source>
        <dbReference type="EMBL" id="ACV63497.1"/>
    </source>
</evidence>
<dbReference type="KEGG" id="dae:Dtox_2718"/>
<evidence type="ECO:0000313" key="2">
    <source>
        <dbReference type="Proteomes" id="UP000002217"/>
    </source>
</evidence>
<gene>
    <name evidence="1" type="ordered locus">Dtox_2718</name>
</gene>
<dbReference type="HOGENOM" id="CLU_3342885_0_0_9"/>
<accession>C8W1M6</accession>